<proteinExistence type="predicted"/>
<dbReference type="Pfam" id="PF01713">
    <property type="entry name" value="Smr"/>
    <property type="match status" value="1"/>
</dbReference>
<feature type="region of interest" description="Disordered" evidence="1">
    <location>
        <begin position="1"/>
        <end position="40"/>
    </location>
</feature>
<feature type="domain" description="Smr" evidence="2">
    <location>
        <begin position="92"/>
        <end position="172"/>
    </location>
</feature>
<evidence type="ECO:0000313" key="4">
    <source>
        <dbReference type="Proteomes" id="UP001356170"/>
    </source>
</evidence>
<keyword evidence="4" id="KW-1185">Reference proteome</keyword>
<dbReference type="Proteomes" id="UP001356170">
    <property type="component" value="Unassembled WGS sequence"/>
</dbReference>
<reference evidence="3 4" key="1">
    <citation type="submission" date="2024-01" db="EMBL/GenBank/DDBJ databases">
        <title>Novel species of the genus Luteimonas isolated from rivers.</title>
        <authorList>
            <person name="Lu H."/>
        </authorList>
    </citation>
    <scope>NUCLEOTIDE SEQUENCE [LARGE SCALE GENOMIC DNA]</scope>
    <source>
        <strain evidence="3 4">FXH3W</strain>
    </source>
</reference>
<dbReference type="SMART" id="SM00463">
    <property type="entry name" value="SMR"/>
    <property type="match status" value="1"/>
</dbReference>
<evidence type="ECO:0000259" key="2">
    <source>
        <dbReference type="PROSITE" id="PS50828"/>
    </source>
</evidence>
<gene>
    <name evidence="3" type="ORF">V3390_05890</name>
</gene>
<sequence>MNDDDEHLFREAIGDGIRPVRHTPRAETGGAKPRPSVRMGDQDEADALRAFRLGLHDDAIGASDLLSYRHPDLPSTAWQKLKRGELSVRDELDLHDLTLEPAQRVLGEFLRHARRERHGCVLVIHGKGLGSDGFPAIKNMVNQSLRHRSEVLGFHSAPRSMGGAGAVLIVLRTQR</sequence>
<dbReference type="SUPFAM" id="SSF160443">
    <property type="entry name" value="SMR domain-like"/>
    <property type="match status" value="1"/>
</dbReference>
<comment type="caution">
    <text evidence="3">The sequence shown here is derived from an EMBL/GenBank/DDBJ whole genome shotgun (WGS) entry which is preliminary data.</text>
</comment>
<accession>A0ABU7V140</accession>
<dbReference type="PANTHER" id="PTHR35562">
    <property type="entry name" value="DNA ENDONUCLEASE SMRA-RELATED"/>
    <property type="match status" value="1"/>
</dbReference>
<dbReference type="RefSeq" id="WP_331703759.1">
    <property type="nucleotide sequence ID" value="NZ_JAZHBO010000002.1"/>
</dbReference>
<dbReference type="Gene3D" id="3.30.1370.110">
    <property type="match status" value="1"/>
</dbReference>
<protein>
    <submittedName>
        <fullName evidence="3">Smr/MutS family protein</fullName>
    </submittedName>
</protein>
<dbReference type="InterPro" id="IPR036063">
    <property type="entry name" value="Smr_dom_sf"/>
</dbReference>
<dbReference type="PROSITE" id="PS50828">
    <property type="entry name" value="SMR"/>
    <property type="match status" value="1"/>
</dbReference>
<evidence type="ECO:0000313" key="3">
    <source>
        <dbReference type="EMBL" id="MEF2155766.1"/>
    </source>
</evidence>
<name>A0ABU7V140_9GAMM</name>
<evidence type="ECO:0000256" key="1">
    <source>
        <dbReference type="SAM" id="MobiDB-lite"/>
    </source>
</evidence>
<organism evidence="3 4">
    <name type="scientific">Aquilutibacter rugosus</name>
    <dbReference type="NCBI Taxonomy" id="3115820"/>
    <lineage>
        <taxon>Bacteria</taxon>
        <taxon>Pseudomonadati</taxon>
        <taxon>Pseudomonadota</taxon>
        <taxon>Gammaproteobacteria</taxon>
        <taxon>Lysobacterales</taxon>
        <taxon>Lysobacteraceae</taxon>
        <taxon>Aquilutibacter</taxon>
    </lineage>
</organism>
<dbReference type="EMBL" id="JAZHBO010000002">
    <property type="protein sequence ID" value="MEF2155766.1"/>
    <property type="molecule type" value="Genomic_DNA"/>
</dbReference>
<dbReference type="InterPro" id="IPR002625">
    <property type="entry name" value="Smr_dom"/>
</dbReference>
<dbReference type="PANTHER" id="PTHR35562:SF2">
    <property type="entry name" value="DNA ENDONUCLEASE SMRA-RELATED"/>
    <property type="match status" value="1"/>
</dbReference>